<name>A0A452QJB7_URSAM</name>
<dbReference type="PANTHER" id="PTHR11276">
    <property type="entry name" value="DNA POLYMERASE TYPE-X FAMILY MEMBER"/>
    <property type="match status" value="1"/>
</dbReference>
<dbReference type="FunFam" id="3.40.50.10190:FF:000035">
    <property type="entry name" value="DNA-directed DNA/RNA polymerase mu"/>
    <property type="match status" value="1"/>
</dbReference>
<dbReference type="InterPro" id="IPR001726">
    <property type="entry name" value="TdT/Mu"/>
</dbReference>
<dbReference type="GO" id="GO:0003887">
    <property type="term" value="F:DNA-directed DNA polymerase activity"/>
    <property type="evidence" value="ECO:0007669"/>
    <property type="project" value="InterPro"/>
</dbReference>
<dbReference type="SMART" id="SM00292">
    <property type="entry name" value="BRCT"/>
    <property type="match status" value="1"/>
</dbReference>
<keyword evidence="4" id="KW-1185">Reference proteome</keyword>
<organism evidence="3 4">
    <name type="scientific">Ursus americanus</name>
    <name type="common">American black bear</name>
    <name type="synonym">Euarctos americanus</name>
    <dbReference type="NCBI Taxonomy" id="9643"/>
    <lineage>
        <taxon>Eukaryota</taxon>
        <taxon>Metazoa</taxon>
        <taxon>Chordata</taxon>
        <taxon>Craniata</taxon>
        <taxon>Vertebrata</taxon>
        <taxon>Euteleostomi</taxon>
        <taxon>Mammalia</taxon>
        <taxon>Eutheria</taxon>
        <taxon>Laurasiatheria</taxon>
        <taxon>Carnivora</taxon>
        <taxon>Caniformia</taxon>
        <taxon>Ursidae</taxon>
        <taxon>Ursus</taxon>
    </lineage>
</organism>
<dbReference type="GO" id="GO:0003677">
    <property type="term" value="F:DNA binding"/>
    <property type="evidence" value="ECO:0007669"/>
    <property type="project" value="InterPro"/>
</dbReference>
<feature type="region of interest" description="Disordered" evidence="1">
    <location>
        <begin position="1"/>
        <end position="23"/>
    </location>
</feature>
<dbReference type="PROSITE" id="PS50172">
    <property type="entry name" value="BRCT"/>
    <property type="match status" value="1"/>
</dbReference>
<evidence type="ECO:0000256" key="1">
    <source>
        <dbReference type="SAM" id="MobiDB-lite"/>
    </source>
</evidence>
<evidence type="ECO:0000313" key="3">
    <source>
        <dbReference type="Ensembl" id="ENSUAMP00000005256.1"/>
    </source>
</evidence>
<dbReference type="Ensembl" id="ENSUAMT00000005974.1">
    <property type="protein sequence ID" value="ENSUAMP00000005256.1"/>
    <property type="gene ID" value="ENSUAMG00000004700.1"/>
</dbReference>
<dbReference type="InterPro" id="IPR022312">
    <property type="entry name" value="DNA_pol_X"/>
</dbReference>
<dbReference type="AlphaFoldDB" id="A0A452QJB7"/>
<reference evidence="3" key="2">
    <citation type="submission" date="2025-08" db="UniProtKB">
        <authorList>
            <consortium name="Ensembl"/>
        </authorList>
    </citation>
    <scope>IDENTIFICATION</scope>
</reference>
<dbReference type="PRINTS" id="PR00871">
    <property type="entry name" value="DNAPOLXTDT"/>
</dbReference>
<dbReference type="SUPFAM" id="SSF52113">
    <property type="entry name" value="BRCT domain"/>
    <property type="match status" value="1"/>
</dbReference>
<dbReference type="PANTHER" id="PTHR11276:SF24">
    <property type="entry name" value="DNA-DIRECTED DNA_RNA POLYMERASE MU"/>
    <property type="match status" value="1"/>
</dbReference>
<feature type="domain" description="BRCT" evidence="2">
    <location>
        <begin position="19"/>
        <end position="120"/>
    </location>
</feature>
<feature type="region of interest" description="Disordered" evidence="1">
    <location>
        <begin position="165"/>
        <end position="190"/>
    </location>
</feature>
<dbReference type="InterPro" id="IPR001357">
    <property type="entry name" value="BRCT_dom"/>
</dbReference>
<evidence type="ECO:0000259" key="2">
    <source>
        <dbReference type="PROSITE" id="PS50172"/>
    </source>
</evidence>
<protein>
    <recommendedName>
        <fullName evidence="2">BRCT domain-containing protein</fullName>
    </recommendedName>
</protein>
<dbReference type="InterPro" id="IPR036420">
    <property type="entry name" value="BRCT_dom_sf"/>
</dbReference>
<dbReference type="STRING" id="9643.ENSUAMP00000005256"/>
<dbReference type="OMA" id="WEHESFR"/>
<reference evidence="4" key="1">
    <citation type="submission" date="2016-06" db="EMBL/GenBank/DDBJ databases">
        <title>De novo assembly and RNA-Seq shows season-dependent expression and editing in black bear kidneys.</title>
        <authorList>
            <person name="Korstanje R."/>
            <person name="Srivastava A."/>
            <person name="Sarsani V.K."/>
            <person name="Sheehan S.M."/>
            <person name="Seger R.L."/>
            <person name="Barter M.E."/>
            <person name="Lindqvist C."/>
            <person name="Brody L.C."/>
            <person name="Mullikin J.C."/>
        </authorList>
    </citation>
    <scope>NUCLEOTIDE SEQUENCE [LARGE SCALE GENOMIC DNA]</scope>
</reference>
<sequence length="190" mass="21297">MIPKRRRARVRSPGRPASSTPPRFPGVAIYLAEPRMGRSRRAFLTRLAVSKGFRVLDAYSSEVTHVVMEQTSAEEASCWQERRTVAASLRGCPHPELLDISWFTESMAAGQPVPVERRHRLEELLEHGVCEEVERVRLSERYQTMKVRAGRTQQGLGALPRMTARFQPRTGGKPGHPGVREGLTEEVAAS</sequence>
<dbReference type="GO" id="GO:0005634">
    <property type="term" value="C:nucleus"/>
    <property type="evidence" value="ECO:0007669"/>
    <property type="project" value="TreeGrafter"/>
</dbReference>
<evidence type="ECO:0000313" key="4">
    <source>
        <dbReference type="Proteomes" id="UP000291022"/>
    </source>
</evidence>
<reference evidence="3" key="3">
    <citation type="submission" date="2025-09" db="UniProtKB">
        <authorList>
            <consortium name="Ensembl"/>
        </authorList>
    </citation>
    <scope>IDENTIFICATION</scope>
</reference>
<dbReference type="GeneTree" id="ENSGT00940000158490"/>
<feature type="compositionally biased region" description="Basic residues" evidence="1">
    <location>
        <begin position="1"/>
        <end position="12"/>
    </location>
</feature>
<accession>A0A452QJB7</accession>
<dbReference type="Proteomes" id="UP000291022">
    <property type="component" value="Unassembled WGS sequence"/>
</dbReference>
<dbReference type="GO" id="GO:0006303">
    <property type="term" value="P:double-strand break repair via nonhomologous end joining"/>
    <property type="evidence" value="ECO:0007669"/>
    <property type="project" value="TreeGrafter"/>
</dbReference>
<proteinExistence type="predicted"/>
<dbReference type="Gene3D" id="3.40.50.10190">
    <property type="entry name" value="BRCT domain"/>
    <property type="match status" value="1"/>
</dbReference>